<dbReference type="InterPro" id="IPR036412">
    <property type="entry name" value="HAD-like_sf"/>
</dbReference>
<reference evidence="2 3" key="1">
    <citation type="submission" date="2020-08" db="EMBL/GenBank/DDBJ databases">
        <title>Genomic Encyclopedia of Type Strains, Phase IV (KMG-IV): sequencing the most valuable type-strain genomes for metagenomic binning, comparative biology and taxonomic classification.</title>
        <authorList>
            <person name="Goeker M."/>
        </authorList>
    </citation>
    <scope>NUCLEOTIDE SEQUENCE [LARGE SCALE GENOMIC DNA]</scope>
    <source>
        <strain evidence="2 3">DSM 23562</strain>
    </source>
</reference>
<sequence>MLSKPAAILLDIDNTVYAYAPCHEAGLKAAFLVSELSDEAEFRAAYAEAREQAKHAIADTGAAHCRLLYFKRLLENRLGRTAPTASLALYKAYWDGYHAAMQLDPGVRELLSLWRDAGVPTAWVTDFTTEQQLRKLQTLSIADSVTYLVTAEEVGAVKPDPRGVDEALARFGIAPGPGVWFIGDDPKRDRGVAEARGLTFLWRDRTDKGFWDRLHAATKW</sequence>
<accession>A0A7W9W5L0</accession>
<dbReference type="Proteomes" id="UP000520814">
    <property type="component" value="Unassembled WGS sequence"/>
</dbReference>
<protein>
    <submittedName>
        <fullName evidence="2">FMN phosphatase YigB (HAD superfamily)</fullName>
    </submittedName>
</protein>
<dbReference type="PANTHER" id="PTHR43316:SF3">
    <property type="entry name" value="HALOACID DEHALOGENASE, TYPE II (AFU_ORTHOLOGUE AFUA_2G07750)-RELATED"/>
    <property type="match status" value="1"/>
</dbReference>
<proteinExistence type="predicted"/>
<name>A0A7W9W5L0_ARMRO</name>
<dbReference type="Pfam" id="PF00702">
    <property type="entry name" value="Hydrolase"/>
    <property type="match status" value="1"/>
</dbReference>
<dbReference type="InterPro" id="IPR051540">
    <property type="entry name" value="S-2-haloacid_dehalogenase"/>
</dbReference>
<keyword evidence="3" id="KW-1185">Reference proteome</keyword>
<dbReference type="Gene3D" id="1.10.150.520">
    <property type="match status" value="1"/>
</dbReference>
<dbReference type="GO" id="GO:0016787">
    <property type="term" value="F:hydrolase activity"/>
    <property type="evidence" value="ECO:0007669"/>
    <property type="project" value="UniProtKB-KW"/>
</dbReference>
<dbReference type="AlphaFoldDB" id="A0A7W9W5L0"/>
<dbReference type="EMBL" id="JACHGW010000001">
    <property type="protein sequence ID" value="MBB6048677.1"/>
    <property type="molecule type" value="Genomic_DNA"/>
</dbReference>
<dbReference type="SUPFAM" id="SSF56784">
    <property type="entry name" value="HAD-like"/>
    <property type="match status" value="1"/>
</dbReference>
<keyword evidence="1" id="KW-0378">Hydrolase</keyword>
<evidence type="ECO:0000313" key="2">
    <source>
        <dbReference type="EMBL" id="MBB6048677.1"/>
    </source>
</evidence>
<evidence type="ECO:0000256" key="1">
    <source>
        <dbReference type="ARBA" id="ARBA00022801"/>
    </source>
</evidence>
<gene>
    <name evidence="2" type="ORF">HNQ39_000439</name>
</gene>
<dbReference type="SFLD" id="SFLDG01129">
    <property type="entry name" value="C1.5:_HAD__Beta-PGM__Phosphata"/>
    <property type="match status" value="1"/>
</dbReference>
<organism evidence="2 3">
    <name type="scientific">Armatimonas rosea</name>
    <dbReference type="NCBI Taxonomy" id="685828"/>
    <lineage>
        <taxon>Bacteria</taxon>
        <taxon>Bacillati</taxon>
        <taxon>Armatimonadota</taxon>
        <taxon>Armatimonadia</taxon>
        <taxon>Armatimonadales</taxon>
        <taxon>Armatimonadaceae</taxon>
        <taxon>Armatimonas</taxon>
    </lineage>
</organism>
<dbReference type="InterPro" id="IPR023214">
    <property type="entry name" value="HAD_sf"/>
</dbReference>
<dbReference type="RefSeq" id="WP_184192312.1">
    <property type="nucleotide sequence ID" value="NZ_JACHGW010000001.1"/>
</dbReference>
<comment type="caution">
    <text evidence="2">The sequence shown here is derived from an EMBL/GenBank/DDBJ whole genome shotgun (WGS) entry which is preliminary data.</text>
</comment>
<evidence type="ECO:0000313" key="3">
    <source>
        <dbReference type="Proteomes" id="UP000520814"/>
    </source>
</evidence>
<dbReference type="PANTHER" id="PTHR43316">
    <property type="entry name" value="HYDROLASE, HALOACID DELAHOGENASE-RELATED"/>
    <property type="match status" value="1"/>
</dbReference>
<dbReference type="Gene3D" id="3.40.50.1000">
    <property type="entry name" value="HAD superfamily/HAD-like"/>
    <property type="match status" value="1"/>
</dbReference>
<dbReference type="SFLD" id="SFLDS00003">
    <property type="entry name" value="Haloacid_Dehalogenase"/>
    <property type="match status" value="1"/>
</dbReference>